<organism evidence="1 2">
    <name type="scientific">Glossina austeni</name>
    <name type="common">Savannah tsetse fly</name>
    <dbReference type="NCBI Taxonomy" id="7395"/>
    <lineage>
        <taxon>Eukaryota</taxon>
        <taxon>Metazoa</taxon>
        <taxon>Ecdysozoa</taxon>
        <taxon>Arthropoda</taxon>
        <taxon>Hexapoda</taxon>
        <taxon>Insecta</taxon>
        <taxon>Pterygota</taxon>
        <taxon>Neoptera</taxon>
        <taxon>Endopterygota</taxon>
        <taxon>Diptera</taxon>
        <taxon>Brachycera</taxon>
        <taxon>Muscomorpha</taxon>
        <taxon>Hippoboscoidea</taxon>
        <taxon>Glossinidae</taxon>
        <taxon>Glossina</taxon>
    </lineage>
</organism>
<reference evidence="1" key="1">
    <citation type="submission" date="2020-05" db="UniProtKB">
        <authorList>
            <consortium name="EnsemblMetazoa"/>
        </authorList>
    </citation>
    <scope>IDENTIFICATION</scope>
    <source>
        <strain evidence="1">TTRI</strain>
    </source>
</reference>
<keyword evidence="2" id="KW-1185">Reference proteome</keyword>
<dbReference type="AlphaFoldDB" id="A0A1A9UNM4"/>
<dbReference type="EnsemblMetazoa" id="GAUT010462-RA">
    <property type="protein sequence ID" value="GAUT010462-PA"/>
    <property type="gene ID" value="GAUT010462"/>
</dbReference>
<evidence type="ECO:0000313" key="2">
    <source>
        <dbReference type="Proteomes" id="UP000078200"/>
    </source>
</evidence>
<proteinExistence type="predicted"/>
<sequence length="111" mass="13037">MNIGRSNELKIEIIVIGFPMNRLYRKCRHSTSCIRCRILKAVHCRQSYNQNRITKDVVAFAAQDFNHLVDVLQLDLHEPPISQCVQWIEDANSAEMVYDMREFNCVINKRI</sequence>
<accession>A0A1A9UNM4</accession>
<dbReference type="Proteomes" id="UP000078200">
    <property type="component" value="Unassembled WGS sequence"/>
</dbReference>
<protein>
    <submittedName>
        <fullName evidence="1">Uncharacterized protein</fullName>
    </submittedName>
</protein>
<name>A0A1A9UNM4_GLOAU</name>
<dbReference type="VEuPathDB" id="VectorBase:GAUT010462"/>
<evidence type="ECO:0000313" key="1">
    <source>
        <dbReference type="EnsemblMetazoa" id="GAUT010462-PA"/>
    </source>
</evidence>